<feature type="compositionally biased region" description="Low complexity" evidence="1">
    <location>
        <begin position="75"/>
        <end position="95"/>
    </location>
</feature>
<gene>
    <name evidence="3" type="ORF">SAMN04488693_10158</name>
</gene>
<dbReference type="OrthoDB" id="5242140at2"/>
<dbReference type="Proteomes" id="UP000199258">
    <property type="component" value="Unassembled WGS sequence"/>
</dbReference>
<evidence type="ECO:0000256" key="1">
    <source>
        <dbReference type="SAM" id="MobiDB-lite"/>
    </source>
</evidence>
<dbReference type="EMBL" id="FNDT01000001">
    <property type="protein sequence ID" value="SDH36881.1"/>
    <property type="molecule type" value="Genomic_DNA"/>
</dbReference>
<dbReference type="RefSeq" id="WP_090584108.1">
    <property type="nucleotide sequence ID" value="NZ_FNDT01000001.1"/>
</dbReference>
<feature type="domain" description="J" evidence="2">
    <location>
        <begin position="7"/>
        <end position="68"/>
    </location>
</feature>
<dbReference type="Gene3D" id="1.10.287.110">
    <property type="entry name" value="DnaJ domain"/>
    <property type="match status" value="1"/>
</dbReference>
<dbReference type="GO" id="GO:0051082">
    <property type="term" value="F:unfolded protein binding"/>
    <property type="evidence" value="ECO:0007669"/>
    <property type="project" value="TreeGrafter"/>
</dbReference>
<evidence type="ECO:0000313" key="3">
    <source>
        <dbReference type="EMBL" id="SDH36881.1"/>
    </source>
</evidence>
<dbReference type="PRINTS" id="PR00625">
    <property type="entry name" value="JDOMAIN"/>
</dbReference>
<protein>
    <submittedName>
        <fullName evidence="3">DnaJ domain-containing protein</fullName>
    </submittedName>
</protein>
<name>A0A1G8BUP3_9MICC</name>
<accession>A0A1G8BUP3</accession>
<dbReference type="AlphaFoldDB" id="A0A1G8BUP3"/>
<dbReference type="PANTHER" id="PTHR43096">
    <property type="entry name" value="DNAJ HOMOLOG 1, MITOCHONDRIAL-RELATED"/>
    <property type="match status" value="1"/>
</dbReference>
<feature type="region of interest" description="Disordered" evidence="1">
    <location>
        <begin position="61"/>
        <end position="133"/>
    </location>
</feature>
<dbReference type="SUPFAM" id="SSF46565">
    <property type="entry name" value="Chaperone J-domain"/>
    <property type="match status" value="1"/>
</dbReference>
<dbReference type="SMART" id="SM00271">
    <property type="entry name" value="DnaJ"/>
    <property type="match status" value="1"/>
</dbReference>
<evidence type="ECO:0000313" key="4">
    <source>
        <dbReference type="Proteomes" id="UP000199258"/>
    </source>
</evidence>
<dbReference type="InterPro" id="IPR001623">
    <property type="entry name" value="DnaJ_domain"/>
</dbReference>
<dbReference type="PANTHER" id="PTHR43096:SF10">
    <property type="entry name" value="CHAPERONE PROTEIN DNAJ A6, CHLOROPLASTIC"/>
    <property type="match status" value="1"/>
</dbReference>
<dbReference type="STRING" id="335973.SAMN04488693_10158"/>
<dbReference type="GO" id="GO:0042026">
    <property type="term" value="P:protein refolding"/>
    <property type="evidence" value="ECO:0007669"/>
    <property type="project" value="TreeGrafter"/>
</dbReference>
<dbReference type="InterPro" id="IPR036869">
    <property type="entry name" value="J_dom_sf"/>
</dbReference>
<keyword evidence="4" id="KW-1185">Reference proteome</keyword>
<reference evidence="3 4" key="1">
    <citation type="submission" date="2016-10" db="EMBL/GenBank/DDBJ databases">
        <authorList>
            <person name="de Groot N.N."/>
        </authorList>
    </citation>
    <scope>NUCLEOTIDE SEQUENCE [LARGE SCALE GENOMIC DNA]</scope>
    <source>
        <strain evidence="3 4">NP_1H</strain>
    </source>
</reference>
<organism evidence="3 4">
    <name type="scientific">Arthrobacter subterraneus</name>
    <dbReference type="NCBI Taxonomy" id="335973"/>
    <lineage>
        <taxon>Bacteria</taxon>
        <taxon>Bacillati</taxon>
        <taxon>Actinomycetota</taxon>
        <taxon>Actinomycetes</taxon>
        <taxon>Micrococcales</taxon>
        <taxon>Micrococcaceae</taxon>
        <taxon>Arthrobacter</taxon>
    </lineage>
</organism>
<dbReference type="PROSITE" id="PS00636">
    <property type="entry name" value="DNAJ_1"/>
    <property type="match status" value="1"/>
</dbReference>
<proteinExistence type="predicted"/>
<dbReference type="InterPro" id="IPR018253">
    <property type="entry name" value="DnaJ_domain_CS"/>
</dbReference>
<dbReference type="CDD" id="cd06257">
    <property type="entry name" value="DnaJ"/>
    <property type="match status" value="1"/>
</dbReference>
<evidence type="ECO:0000259" key="2">
    <source>
        <dbReference type="PROSITE" id="PS50076"/>
    </source>
</evidence>
<dbReference type="Pfam" id="PF00226">
    <property type="entry name" value="DnaJ"/>
    <property type="match status" value="1"/>
</dbReference>
<dbReference type="PROSITE" id="PS50076">
    <property type="entry name" value="DNAJ_2"/>
    <property type="match status" value="1"/>
</dbReference>
<dbReference type="GO" id="GO:0005737">
    <property type="term" value="C:cytoplasm"/>
    <property type="evidence" value="ECO:0007669"/>
    <property type="project" value="TreeGrafter"/>
</dbReference>
<sequence length="308" mass="33385">MAAPDRTYYAVLGVARSATAKEIKDAYRKAARTAHPDQGGSAELFHEVAVAYEMLSDPERRRRYDRTLGTEDPLPGAGRPASAARRPARQPAAEAYSQPPRYEPAYDDPRTAPIPPALAAQQVHGTARRPGALTRLRPGAAARYDGERATARLMESSLLPGFPAARLINGLAFGGGTDVGHAVLAGYRIAVVDSLMAPPGNYSWDGHRLRHHGRPAGDVRIAETVRRIQDLFPECNVRGWLVLHGRQNNPFEPIVDYPPSLDRSALVSVHVANAGTLLREVRRFLSEGPQPNTVQVPVLARLLGAAGR</sequence>